<proteinExistence type="predicted"/>
<dbReference type="Proteomes" id="UP001320119">
    <property type="component" value="Chromosome"/>
</dbReference>
<dbReference type="Pfam" id="PF09362">
    <property type="entry name" value="DUF1996"/>
    <property type="match status" value="1"/>
</dbReference>
<evidence type="ECO:0000313" key="4">
    <source>
        <dbReference type="Proteomes" id="UP001320119"/>
    </source>
</evidence>
<dbReference type="KEGG" id="marq:MARGE09_P0195"/>
<feature type="signal peptide" evidence="1">
    <location>
        <begin position="1"/>
        <end position="23"/>
    </location>
</feature>
<dbReference type="InterPro" id="IPR018535">
    <property type="entry name" value="DUF1996"/>
</dbReference>
<name>A0AAN1WE99_9GAMM</name>
<keyword evidence="4" id="KW-1185">Reference proteome</keyword>
<evidence type="ECO:0000259" key="2">
    <source>
        <dbReference type="Pfam" id="PF09362"/>
    </source>
</evidence>
<protein>
    <recommendedName>
        <fullName evidence="2">DUF1996 domain-containing protein</fullName>
    </recommendedName>
</protein>
<gene>
    <name evidence="3" type="ORF">MARGE09_P0195</name>
</gene>
<accession>A0AAN1WE99</accession>
<dbReference type="PANTHER" id="PTHR43662:SF3">
    <property type="entry name" value="DOMAIN PROTEIN, PUTATIVE (AFU_ORTHOLOGUE AFUA_6G11970)-RELATED"/>
    <property type="match status" value="1"/>
</dbReference>
<dbReference type="RefSeq" id="WP_236985507.1">
    <property type="nucleotide sequence ID" value="NZ_AP023086.1"/>
</dbReference>
<sequence length="413" mass="45486">MKVSYFSSILALKIALVSSLTMADSSASESSLGCEPPTIPTPQWTHCANEYGLGQPNSCNFSGLRRVRFGNGSQWVEKNEFNQHLASKCNRRNFPSADFDWTEGPYRCEYSSVIVKESISPAENCESRHDCNGFSMQMPAGANGASVEKLGRGSEPTPSDHVGAFRTLCTFSHFAYNDPLVHPGIPGRSHLHAFFGNTSVNHNTDPYLLADSGDSTCSGGTLNRSAYWVPALLDMKEKRPLIPHKSIWYYKGGYQGLAKAGFDNLPKGLSMIGREYYWSCNDNPEIKHKSIPQCSAGSVVTLRVSFPQCWDGMNTWLPDESHVTNPVNRACPASHPKAVPRITLNIQYIVEYENQIDNLMLASDMGNNAPGSTAHADWINGWNTDISAAFIENCLNSLNDCRANLIGNNESLR</sequence>
<dbReference type="PANTHER" id="PTHR43662">
    <property type="match status" value="1"/>
</dbReference>
<dbReference type="EMBL" id="AP023086">
    <property type="protein sequence ID" value="BCD95996.1"/>
    <property type="molecule type" value="Genomic_DNA"/>
</dbReference>
<keyword evidence="1" id="KW-0732">Signal</keyword>
<feature type="chain" id="PRO_5043031131" description="DUF1996 domain-containing protein" evidence="1">
    <location>
        <begin position="24"/>
        <end position="413"/>
    </location>
</feature>
<feature type="domain" description="DUF1996" evidence="2">
    <location>
        <begin position="178"/>
        <end position="382"/>
    </location>
</feature>
<dbReference type="AlphaFoldDB" id="A0AAN1WE99"/>
<evidence type="ECO:0000256" key="1">
    <source>
        <dbReference type="SAM" id="SignalP"/>
    </source>
</evidence>
<reference evidence="3 4" key="1">
    <citation type="journal article" date="2022" name="IScience">
        <title>An ultrasensitive nanofiber-based assay for enzymatic hydrolysis and deep-sea microbial degradation of cellulose.</title>
        <authorList>
            <person name="Tsudome M."/>
            <person name="Tachioka M."/>
            <person name="Miyazaki M."/>
            <person name="Uchimura K."/>
            <person name="Tsuda M."/>
            <person name="Takaki Y."/>
            <person name="Deguchi S."/>
        </authorList>
    </citation>
    <scope>NUCLEOTIDE SEQUENCE [LARGE SCALE GENOMIC DNA]</scope>
    <source>
        <strain evidence="3 4">GE09</strain>
    </source>
</reference>
<organism evidence="3 4">
    <name type="scientific">Marinagarivorans cellulosilyticus</name>
    <dbReference type="NCBI Taxonomy" id="2721545"/>
    <lineage>
        <taxon>Bacteria</taxon>
        <taxon>Pseudomonadati</taxon>
        <taxon>Pseudomonadota</taxon>
        <taxon>Gammaproteobacteria</taxon>
        <taxon>Cellvibrionales</taxon>
        <taxon>Cellvibrionaceae</taxon>
        <taxon>Marinagarivorans</taxon>
    </lineage>
</organism>
<evidence type="ECO:0000313" key="3">
    <source>
        <dbReference type="EMBL" id="BCD95996.1"/>
    </source>
</evidence>